<gene>
    <name evidence="2" type="ORF">VP01_310g1</name>
</gene>
<evidence type="ECO:0000313" key="3">
    <source>
        <dbReference type="Proteomes" id="UP000037035"/>
    </source>
</evidence>
<dbReference type="EMBL" id="LAVV01008069">
    <property type="protein sequence ID" value="KNZ53878.1"/>
    <property type="molecule type" value="Genomic_DNA"/>
</dbReference>
<comment type="caution">
    <text evidence="2">The sequence shown here is derived from an EMBL/GenBank/DDBJ whole genome shotgun (WGS) entry which is preliminary data.</text>
</comment>
<feature type="region of interest" description="Disordered" evidence="1">
    <location>
        <begin position="323"/>
        <end position="354"/>
    </location>
</feature>
<feature type="region of interest" description="Disordered" evidence="1">
    <location>
        <begin position="466"/>
        <end position="502"/>
    </location>
</feature>
<dbReference type="AlphaFoldDB" id="A0A0L6UZD1"/>
<keyword evidence="3" id="KW-1185">Reference proteome</keyword>
<feature type="region of interest" description="Disordered" evidence="1">
    <location>
        <begin position="73"/>
        <end position="96"/>
    </location>
</feature>
<proteinExistence type="predicted"/>
<protein>
    <submittedName>
        <fullName evidence="2">Uncharacterized protein</fullName>
    </submittedName>
</protein>
<reference evidence="2 3" key="1">
    <citation type="submission" date="2015-08" db="EMBL/GenBank/DDBJ databases">
        <title>Next Generation Sequencing and Analysis of the Genome of Puccinia sorghi L Schw, the Causal Agent of Maize Common Rust.</title>
        <authorList>
            <person name="Rochi L."/>
            <person name="Burguener G."/>
            <person name="Darino M."/>
            <person name="Turjanski A."/>
            <person name="Kreff E."/>
            <person name="Dieguez M.J."/>
            <person name="Sacco F."/>
        </authorList>
    </citation>
    <scope>NUCLEOTIDE SEQUENCE [LARGE SCALE GENOMIC DNA]</scope>
    <source>
        <strain evidence="2 3">RO10H11247</strain>
    </source>
</reference>
<feature type="region of interest" description="Disordered" evidence="1">
    <location>
        <begin position="564"/>
        <end position="615"/>
    </location>
</feature>
<feature type="compositionally biased region" description="Polar residues" evidence="1">
    <location>
        <begin position="476"/>
        <end position="490"/>
    </location>
</feature>
<feature type="region of interest" description="Disordered" evidence="1">
    <location>
        <begin position="370"/>
        <end position="437"/>
    </location>
</feature>
<feature type="region of interest" description="Disordered" evidence="1">
    <location>
        <begin position="666"/>
        <end position="688"/>
    </location>
</feature>
<feature type="compositionally biased region" description="Basic and acidic residues" evidence="1">
    <location>
        <begin position="285"/>
        <end position="294"/>
    </location>
</feature>
<feature type="compositionally biased region" description="Basic and acidic residues" evidence="1">
    <location>
        <begin position="597"/>
        <end position="611"/>
    </location>
</feature>
<feature type="compositionally biased region" description="Pro residues" evidence="1">
    <location>
        <begin position="673"/>
        <end position="683"/>
    </location>
</feature>
<dbReference type="VEuPathDB" id="FungiDB:VP01_310g1"/>
<evidence type="ECO:0000313" key="2">
    <source>
        <dbReference type="EMBL" id="KNZ53878.1"/>
    </source>
</evidence>
<feature type="compositionally biased region" description="Basic and acidic residues" evidence="1">
    <location>
        <begin position="424"/>
        <end position="433"/>
    </location>
</feature>
<feature type="region of interest" description="Disordered" evidence="1">
    <location>
        <begin position="203"/>
        <end position="309"/>
    </location>
</feature>
<name>A0A0L6UZD1_9BASI</name>
<sequence length="762" mass="84229">MANESGSLLDGVHSLKQRQEAGDMWYIHSGRRQKEGMRISGLAGDVPASDSVIYQGRASRLLLGGLPKHGYANDPLISQTNPHRSHSLPGDSGKTLHADTSHLDLSFLDISLDLPEPLPPPQSPSPKGTRGRSRSAGTILGYRASGRRGAAAKAALASMEEGDEEGHEVLGSHSPIPTLVHLENKIINPLAIEAPALIKTSSPLPLHPATKSEDAAAEVNPPDQISPDAATRHQVEPSMDNLSTPPAEPACSSRDPYCIFHGKTPDRIPTERPVDHSPKPSLKTNNEESKDDSHRRHMQLRIEIPKTVPKLSWRFEPVKKYLTTHPSISPPSPASSFGSSESDRESLRPQTPPIPSALSILEWLEHVHPPTIGEENPFSENPESTSRPPPNTPRKPIIEQSAHKTEPEQSGVPLQEHPTSPDRYQSEGEDTKPHNKVAPVPIPLHVLEWLEFQLPKALTMHNQVEDSLPVEHSETRWPTSPKGSLGQAGQTGREELGASQAKHYTHAAAGPIPRHQQLGLEEPAPMAEQQTEEVKKRRFRLKRFNAGKMKKLWRSLLTFFMGKRKGRPASSSSSLLRDETRAPAGPVELTPAAPHLPSEDSTARGGDHADSWNEPMPSYAEVVRNLREGTRGVRLWELLEQSGAERPSVPSRLPPFHFTPIDETKIVKKSSNPSPPSKPPPSPILLRPHIPDHLQTRKKKKNRYHRTYVAIKSFPQRTKQLVAGISQRVRYLKRLLLSLLQNSKRILPSILRLSSTSFRPHK</sequence>
<dbReference type="Proteomes" id="UP000037035">
    <property type="component" value="Unassembled WGS sequence"/>
</dbReference>
<feature type="region of interest" description="Disordered" evidence="1">
    <location>
        <begin position="112"/>
        <end position="140"/>
    </location>
</feature>
<accession>A0A0L6UZD1</accession>
<evidence type="ECO:0000256" key="1">
    <source>
        <dbReference type="SAM" id="MobiDB-lite"/>
    </source>
</evidence>
<feature type="compositionally biased region" description="Basic and acidic residues" evidence="1">
    <location>
        <begin position="263"/>
        <end position="278"/>
    </location>
</feature>
<organism evidence="2 3">
    <name type="scientific">Puccinia sorghi</name>
    <dbReference type="NCBI Taxonomy" id="27349"/>
    <lineage>
        <taxon>Eukaryota</taxon>
        <taxon>Fungi</taxon>
        <taxon>Dikarya</taxon>
        <taxon>Basidiomycota</taxon>
        <taxon>Pucciniomycotina</taxon>
        <taxon>Pucciniomycetes</taxon>
        <taxon>Pucciniales</taxon>
        <taxon>Pucciniaceae</taxon>
        <taxon>Puccinia</taxon>
    </lineage>
</organism>